<dbReference type="InterPro" id="IPR000152">
    <property type="entry name" value="EGF-type_Asp/Asn_hydroxyl_site"/>
</dbReference>
<dbReference type="EMBL" id="AFYH01010984">
    <property type="status" value="NOT_ANNOTATED_CDS"/>
    <property type="molecule type" value="Genomic_DNA"/>
</dbReference>
<dbReference type="GO" id="GO:0005576">
    <property type="term" value="C:extracellular region"/>
    <property type="evidence" value="ECO:0007669"/>
    <property type="project" value="UniProtKB-SubCell"/>
</dbReference>
<dbReference type="Gene3D" id="2.10.25.10">
    <property type="entry name" value="Laminin"/>
    <property type="match status" value="3"/>
</dbReference>
<feature type="domain" description="VWFC" evidence="10">
    <location>
        <begin position="265"/>
        <end position="319"/>
    </location>
</feature>
<organism evidence="11 12">
    <name type="scientific">Latimeria chalumnae</name>
    <name type="common">Coelacanth</name>
    <dbReference type="NCBI Taxonomy" id="7897"/>
    <lineage>
        <taxon>Eukaryota</taxon>
        <taxon>Metazoa</taxon>
        <taxon>Chordata</taxon>
        <taxon>Craniata</taxon>
        <taxon>Vertebrata</taxon>
        <taxon>Euteleostomi</taxon>
        <taxon>Coelacanthiformes</taxon>
        <taxon>Coelacanthidae</taxon>
        <taxon>Latimeria</taxon>
    </lineage>
</organism>
<dbReference type="InParanoid" id="H3BF78"/>
<dbReference type="Pfam" id="PF12662">
    <property type="entry name" value="cEGF"/>
    <property type="match status" value="2"/>
</dbReference>
<keyword evidence="5" id="KW-0677">Repeat</keyword>
<keyword evidence="3 8" id="KW-0245">EGF-like domain</keyword>
<comment type="subcellular location">
    <subcellularLocation>
        <location evidence="1">Secreted</location>
    </subcellularLocation>
</comment>
<dbReference type="eggNOG" id="KOG1217">
    <property type="taxonomic scope" value="Eukaryota"/>
</dbReference>
<dbReference type="SUPFAM" id="SSF57603">
    <property type="entry name" value="FnI-like domain"/>
    <property type="match status" value="6"/>
</dbReference>
<comment type="caution">
    <text evidence="8">Lacks conserved residue(s) required for the propagation of feature annotation.</text>
</comment>
<proteinExistence type="predicted"/>
<evidence type="ECO:0000313" key="11">
    <source>
        <dbReference type="Ensembl" id="ENSLACP00000020549.1"/>
    </source>
</evidence>
<evidence type="ECO:0000256" key="1">
    <source>
        <dbReference type="ARBA" id="ARBA00004613"/>
    </source>
</evidence>
<dbReference type="InterPro" id="IPR052080">
    <property type="entry name" value="vWF_C/EGF_Fibrillin"/>
</dbReference>
<dbReference type="GO" id="GO:0005509">
    <property type="term" value="F:calcium ion binding"/>
    <property type="evidence" value="ECO:0007669"/>
    <property type="project" value="InterPro"/>
</dbReference>
<dbReference type="AlphaFoldDB" id="H3BF78"/>
<evidence type="ECO:0000259" key="10">
    <source>
        <dbReference type="PROSITE" id="PS50184"/>
    </source>
</evidence>
<evidence type="ECO:0000256" key="4">
    <source>
        <dbReference type="ARBA" id="ARBA00022729"/>
    </source>
</evidence>
<feature type="domain" description="VWFC" evidence="10">
    <location>
        <begin position="505"/>
        <end position="563"/>
    </location>
</feature>
<dbReference type="FunFam" id="2.10.25.10:FF:000240">
    <property type="entry name" value="Vitamin K-dependent protein S"/>
    <property type="match status" value="2"/>
</dbReference>
<evidence type="ECO:0000256" key="2">
    <source>
        <dbReference type="ARBA" id="ARBA00022525"/>
    </source>
</evidence>
<dbReference type="STRING" id="7897.ENSLACP00000020549"/>
<dbReference type="PROSITE" id="PS01208">
    <property type="entry name" value="VWFC_1"/>
    <property type="match status" value="4"/>
</dbReference>
<name>H3BF78_LATCH</name>
<reference evidence="11" key="3">
    <citation type="submission" date="2025-09" db="UniProtKB">
        <authorList>
            <consortium name="Ensembl"/>
        </authorList>
    </citation>
    <scope>IDENTIFICATION</scope>
</reference>
<dbReference type="InterPro" id="IPR001881">
    <property type="entry name" value="EGF-like_Ca-bd_dom"/>
</dbReference>
<dbReference type="Pfam" id="PF00093">
    <property type="entry name" value="VWC"/>
    <property type="match status" value="3"/>
</dbReference>
<dbReference type="CDD" id="cd00054">
    <property type="entry name" value="EGF_CA"/>
    <property type="match status" value="1"/>
</dbReference>
<dbReference type="SMART" id="SM00214">
    <property type="entry name" value="VWC"/>
    <property type="match status" value="6"/>
</dbReference>
<sequence length="620" mass="66476">SNCGEYGCDLSCNHGGCEQISRVCPLGFTMIETSNGVTCKDINECSTASCNGLCVNTEGGFVCECGAGMRLSPDKHSCVDIDECSANWSPCHQRCKNSIGSYKCSCGPGFYLHSNGRSCLDVNECHHIGESRYCQHSCHNTVGTFICSCRAGYQLKSDKVSCEDRIPAASKWAKLHWYANFVHGKGWMSALPNSSPQTVVTSPLGGPTSLAPSTAATLFSTPSTGAEFRVTSTVHPTISETHKTFPNPLTQPASSTSPLLSSLHCLYEGMLYENGSNWITSDCINCDCKDGTVLCQHMTCNTSCTHPVPLQGECCPSCDRCFYEGILINHESVFLPADDNCTVCICISGDLKCISPECLPVTCDKPILSDCCPHCPMECIFQGKTYPDGAEFANPGDICTTCTCQNGEVECSYNSCPVLECPREDWLLQPGECCFICSKTTVKAGCSVDDNGIEFPVGQIWSPGDPCEICICQADGSVVCKRTECLESCLNPVLIPGQCCPDCSAGCSYNGEIYQSNQSFASALDQCLTCICLSGSVACSPVECNVGCTYPFHSDGDCCPSCTDCNHEGRKVNNGQSFQPENNPCVQCTCQFGEVSCETVTCLTDCSHPYITPGECCPTC</sequence>
<feature type="domain" description="VWFC" evidence="10">
    <location>
        <begin position="444"/>
        <end position="504"/>
    </location>
</feature>
<dbReference type="InterPro" id="IPR000742">
    <property type="entry name" value="EGF"/>
</dbReference>
<dbReference type="PROSITE" id="PS01187">
    <property type="entry name" value="EGF_CA"/>
    <property type="match status" value="2"/>
</dbReference>
<dbReference type="PROSITE" id="PS00010">
    <property type="entry name" value="ASX_HYDROXYL"/>
    <property type="match status" value="2"/>
</dbReference>
<dbReference type="FunFam" id="2.10.25.10:FF:000361">
    <property type="entry name" value="von Willebrand factor C and EGF domain-containing protein"/>
    <property type="match status" value="1"/>
</dbReference>
<evidence type="ECO:0000256" key="3">
    <source>
        <dbReference type="ARBA" id="ARBA00022536"/>
    </source>
</evidence>
<keyword evidence="6" id="KW-1015">Disulfide bond</keyword>
<dbReference type="Pfam" id="PF23334">
    <property type="entry name" value="VWC2L_2nd"/>
    <property type="match status" value="2"/>
</dbReference>
<keyword evidence="7" id="KW-0325">Glycoprotein</keyword>
<dbReference type="EMBL" id="AFYH01010985">
    <property type="status" value="NOT_ANNOTATED_CDS"/>
    <property type="molecule type" value="Genomic_DNA"/>
</dbReference>
<dbReference type="Ensembl" id="ENSLACT00000020689.1">
    <property type="protein sequence ID" value="ENSLACP00000020549.1"/>
    <property type="gene ID" value="ENSLACG00000018059.1"/>
</dbReference>
<dbReference type="EMBL" id="AFYH01010986">
    <property type="status" value="NOT_ANNOTATED_CDS"/>
    <property type="molecule type" value="Genomic_DNA"/>
</dbReference>
<dbReference type="SMART" id="SM00181">
    <property type="entry name" value="EGF"/>
    <property type="match status" value="3"/>
</dbReference>
<dbReference type="EMBL" id="AFYH01010987">
    <property type="status" value="NOT_ANNOTATED_CDS"/>
    <property type="molecule type" value="Genomic_DNA"/>
</dbReference>
<keyword evidence="12" id="KW-1185">Reference proteome</keyword>
<dbReference type="PROSITE" id="PS50026">
    <property type="entry name" value="EGF_3"/>
    <property type="match status" value="2"/>
</dbReference>
<dbReference type="PANTHER" id="PTHR47333:SF1">
    <property type="entry name" value="VON WILLEBRAND FACTOR C AND EGF DOMAIN-CONTAINING PROTEIN"/>
    <property type="match status" value="1"/>
</dbReference>
<feature type="domain" description="VWFC" evidence="10">
    <location>
        <begin position="377"/>
        <end position="438"/>
    </location>
</feature>
<dbReference type="SUPFAM" id="SSF57184">
    <property type="entry name" value="Growth factor receptor domain"/>
    <property type="match status" value="1"/>
</dbReference>
<dbReference type="HOGENOM" id="CLU_013313_1_0_1"/>
<evidence type="ECO:0000256" key="5">
    <source>
        <dbReference type="ARBA" id="ARBA00022737"/>
    </source>
</evidence>
<dbReference type="eggNOG" id="KOG1216">
    <property type="taxonomic scope" value="Eukaryota"/>
</dbReference>
<reference evidence="12" key="1">
    <citation type="submission" date="2011-08" db="EMBL/GenBank/DDBJ databases">
        <title>The draft genome of Latimeria chalumnae.</title>
        <authorList>
            <person name="Di Palma F."/>
            <person name="Alfoldi J."/>
            <person name="Johnson J."/>
            <person name="Berlin A."/>
            <person name="Gnerre S."/>
            <person name="Jaffe D."/>
            <person name="MacCallum I."/>
            <person name="Young S."/>
            <person name="Walker B.J."/>
            <person name="Lander E."/>
            <person name="Lindblad-Toh K."/>
        </authorList>
    </citation>
    <scope>NUCLEOTIDE SEQUENCE [LARGE SCALE GENOMIC DNA]</scope>
    <source>
        <strain evidence="12">Wild caught</strain>
    </source>
</reference>
<protein>
    <submittedName>
        <fullName evidence="11">von Willebrand factor C and EGF domains</fullName>
    </submittedName>
</protein>
<dbReference type="Gene3D" id="2.10.70.10">
    <property type="entry name" value="Complement Module, domain 1"/>
    <property type="match status" value="1"/>
</dbReference>
<evidence type="ECO:0000256" key="8">
    <source>
        <dbReference type="PROSITE-ProRule" id="PRU00076"/>
    </source>
</evidence>
<evidence type="ECO:0000259" key="9">
    <source>
        <dbReference type="PROSITE" id="PS50026"/>
    </source>
</evidence>
<dbReference type="Proteomes" id="UP000008672">
    <property type="component" value="Unassembled WGS sequence"/>
</dbReference>
<dbReference type="PROSITE" id="PS01186">
    <property type="entry name" value="EGF_2"/>
    <property type="match status" value="2"/>
</dbReference>
<dbReference type="PANTHER" id="PTHR47333">
    <property type="entry name" value="VON WILLEBRAND FACTOR C AND EGF DOMAIN-CONTAINING PROTEIN"/>
    <property type="match status" value="1"/>
</dbReference>
<gene>
    <name evidence="11" type="primary">VWCE</name>
</gene>
<feature type="domain" description="EGF-like" evidence="9">
    <location>
        <begin position="80"/>
        <end position="120"/>
    </location>
</feature>
<dbReference type="InterPro" id="IPR018097">
    <property type="entry name" value="EGF_Ca-bd_CS"/>
</dbReference>
<dbReference type="SMART" id="SM00179">
    <property type="entry name" value="EGF_CA"/>
    <property type="match status" value="3"/>
</dbReference>
<dbReference type="FunCoup" id="H3BF78">
    <property type="interactions" value="302"/>
</dbReference>
<accession>H3BF78</accession>
<dbReference type="EMBL" id="AFYH01010983">
    <property type="status" value="NOT_ANNOTATED_CDS"/>
    <property type="molecule type" value="Genomic_DNA"/>
</dbReference>
<evidence type="ECO:0000256" key="6">
    <source>
        <dbReference type="ARBA" id="ARBA00023157"/>
    </source>
</evidence>
<feature type="domain" description="EGF-like" evidence="9">
    <location>
        <begin position="121"/>
        <end position="163"/>
    </location>
</feature>
<evidence type="ECO:0000313" key="12">
    <source>
        <dbReference type="Proteomes" id="UP000008672"/>
    </source>
</evidence>
<keyword evidence="2" id="KW-0964">Secreted</keyword>
<dbReference type="OMA" id="CEICICQ"/>
<dbReference type="InterPro" id="IPR026823">
    <property type="entry name" value="cEGF"/>
</dbReference>
<dbReference type="GeneTree" id="ENSGT00940000161089"/>
<feature type="domain" description="VWFC" evidence="10">
    <location>
        <begin position="563"/>
        <end position="620"/>
    </location>
</feature>
<dbReference type="InterPro" id="IPR001007">
    <property type="entry name" value="VWF_dom"/>
</dbReference>
<dbReference type="PROSITE" id="PS50184">
    <property type="entry name" value="VWFC_2"/>
    <property type="match status" value="5"/>
</dbReference>
<keyword evidence="4" id="KW-0732">Signal</keyword>
<evidence type="ECO:0000256" key="7">
    <source>
        <dbReference type="ARBA" id="ARBA00023180"/>
    </source>
</evidence>
<dbReference type="Gene3D" id="6.20.200.20">
    <property type="match status" value="5"/>
</dbReference>
<dbReference type="InterPro" id="IPR009030">
    <property type="entry name" value="Growth_fac_rcpt_cys_sf"/>
</dbReference>
<dbReference type="SMART" id="SM00215">
    <property type="entry name" value="VWC_out"/>
    <property type="match status" value="3"/>
</dbReference>
<reference evidence="11" key="2">
    <citation type="submission" date="2025-08" db="UniProtKB">
        <authorList>
            <consortium name="Ensembl"/>
        </authorList>
    </citation>
    <scope>IDENTIFICATION</scope>
</reference>